<dbReference type="InterPro" id="IPR033469">
    <property type="entry name" value="CYTH-like_dom_sf"/>
</dbReference>
<comment type="caution">
    <text evidence="2">The sequence shown here is derived from an EMBL/GenBank/DDBJ whole genome shotgun (WGS) entry which is preliminary data.</text>
</comment>
<evidence type="ECO:0000313" key="3">
    <source>
        <dbReference type="Proteomes" id="UP001216674"/>
    </source>
</evidence>
<evidence type="ECO:0000313" key="2">
    <source>
        <dbReference type="EMBL" id="MDF3836162.1"/>
    </source>
</evidence>
<protein>
    <submittedName>
        <fullName evidence="2">Class IV adenylate cyclase</fullName>
    </submittedName>
</protein>
<dbReference type="Pfam" id="PF01928">
    <property type="entry name" value="CYTH"/>
    <property type="match status" value="1"/>
</dbReference>
<dbReference type="SMART" id="SM01118">
    <property type="entry name" value="CYTH"/>
    <property type="match status" value="1"/>
</dbReference>
<proteinExistence type="predicted"/>
<organism evidence="2 3">
    <name type="scientific">Cupriavidus basilensis</name>
    <dbReference type="NCBI Taxonomy" id="68895"/>
    <lineage>
        <taxon>Bacteria</taxon>
        <taxon>Pseudomonadati</taxon>
        <taxon>Pseudomonadota</taxon>
        <taxon>Betaproteobacteria</taxon>
        <taxon>Burkholderiales</taxon>
        <taxon>Burkholderiaceae</taxon>
        <taxon>Cupriavidus</taxon>
    </lineage>
</organism>
<gene>
    <name evidence="2" type="ORF">P3W85_24880</name>
</gene>
<dbReference type="CDD" id="cd07890">
    <property type="entry name" value="CYTH-like_AC_IV-like"/>
    <property type="match status" value="1"/>
</dbReference>
<dbReference type="RefSeq" id="WP_276266720.1">
    <property type="nucleotide sequence ID" value="NZ_JARJLM010000416.1"/>
</dbReference>
<reference evidence="2 3" key="1">
    <citation type="submission" date="2023-03" db="EMBL/GenBank/DDBJ databases">
        <title>Draft assemblies of triclosan tolerant bacteria isolated from returned activated sludge.</title>
        <authorList>
            <person name="Van Hamelsveld S."/>
        </authorList>
    </citation>
    <scope>NUCLEOTIDE SEQUENCE [LARGE SCALE GENOMIC DNA]</scope>
    <source>
        <strain evidence="2 3">GW210010_S58</strain>
    </source>
</reference>
<dbReference type="SUPFAM" id="SSF55154">
    <property type="entry name" value="CYTH-like phosphatases"/>
    <property type="match status" value="1"/>
</dbReference>
<dbReference type="Gene3D" id="2.40.320.10">
    <property type="entry name" value="Hypothetical Protein Pfu-838710-001"/>
    <property type="match status" value="1"/>
</dbReference>
<name>A0ABT6AU61_9BURK</name>
<sequence>MPRNIEIKAHINSVESLLPLAAPLSDHGPEQILQDDTFFACPNGRLKLRAFPSGEGQLIFYARADQAGPKESRYIISPTTSPDTLRAALTAAWGESGRVRKARTLFLVGRTRVHLDRVEGLGDFLELEVVLADDEPAQAGVAEAHALLAKLGVTAGQLIETAYVDLLRARTAAG</sequence>
<dbReference type="PROSITE" id="PS51707">
    <property type="entry name" value="CYTH"/>
    <property type="match status" value="1"/>
</dbReference>
<dbReference type="PANTHER" id="PTHR21028:SF2">
    <property type="entry name" value="CYTH DOMAIN-CONTAINING PROTEIN"/>
    <property type="match status" value="1"/>
</dbReference>
<dbReference type="InterPro" id="IPR008173">
    <property type="entry name" value="Adenylyl_cyclase_CyaB"/>
</dbReference>
<dbReference type="InterPro" id="IPR023577">
    <property type="entry name" value="CYTH_domain"/>
</dbReference>
<keyword evidence="3" id="KW-1185">Reference proteome</keyword>
<dbReference type="PANTHER" id="PTHR21028">
    <property type="entry name" value="SI:CH211-156B7.4"/>
    <property type="match status" value="1"/>
</dbReference>
<dbReference type="EMBL" id="JARJLM010000416">
    <property type="protein sequence ID" value="MDF3836162.1"/>
    <property type="molecule type" value="Genomic_DNA"/>
</dbReference>
<accession>A0ABT6AU61</accession>
<evidence type="ECO:0000259" key="1">
    <source>
        <dbReference type="PROSITE" id="PS51707"/>
    </source>
</evidence>
<feature type="domain" description="CYTH" evidence="1">
    <location>
        <begin position="2"/>
        <end position="169"/>
    </location>
</feature>
<dbReference type="Proteomes" id="UP001216674">
    <property type="component" value="Unassembled WGS sequence"/>
</dbReference>